<accession>A0ABS9BKG8</accession>
<dbReference type="RefSeq" id="WP_234867138.1">
    <property type="nucleotide sequence ID" value="NZ_JAKEVY010000004.1"/>
</dbReference>
<dbReference type="EMBL" id="JAKEVY010000004">
    <property type="protein sequence ID" value="MCF1716173.1"/>
    <property type="molecule type" value="Genomic_DNA"/>
</dbReference>
<dbReference type="Pfam" id="PF13517">
    <property type="entry name" value="FG-GAP_3"/>
    <property type="match status" value="3"/>
</dbReference>
<sequence length="1110" mass="123426">MKHLIRYAVGGLIGLMSCTGDAAKEPTRFSLMKNSGVEFTNTVTGDELFNIFSYRNYYNGGGCGIGDINNDGLPDLFYTANMGENKLFLNKGNFQFEDISAAAGIEEADKWSTGVVFVDINNDGWLDIYVCNAGYKKGMIQDNALFINNKDLTFTEKAKEYGLADAGYTTHAAFFDYDLDGDLDAYILNNSFIPVNTLNYANKRDLRAKDWPVADFLKGGGDRLLRNDNGRFVDVSEEANIYGSLIGFGLGVTVGDVNGDGYPDIYVSNDFFERDYLYINQQNGRFEEKLEDYMQHISHSSMGADMGDLNNDGLPDIFVTEMLPDDDKRLKTTTTFEHTDIQRLKQRSGFYNQFLQNTLQVNSGHGVFMETAFFSGVAASDWSWGGLIFDADNDGRNDIFVCNGIYQDVTDQDFIDFFANDVIQNMVLTGRKEEVSEIINKMPSNPIPNKMFRNKGQLHFADMAKEWGLDIPSFSNGAAYGDLDNDGDLDLIINNVNQPSLLYRNNTMEQDSSQHFLKIKLNGTDQNRFAVGARVFVHQPGAVHYREQIPSRGFQSSVDYTLHVGLGNESVDSVLVFWPGKMQYSVIKNPTLNTTIEFNMKDAKAWVPVDYKNALTLFRSGNNQVFKTPEEDDYQDVYNERNIPVFLSREGPAYAKADINGDGLEDVFIGGPAGKSAHLYLQKSNGFVEADSSYWKSFAAFEDVAALFFDADGDGDQDLIVGAGGNNQAAGSKLLELRLYLNDSKGKFTLSANPLPANKANTAVIRAADWDGDGDLDLFVGSRSVPAQYGLIPESMLLQNEGGGRFTNQTASLNPAIAKLGMITDACWANISGDAARELVIVGEWMEPTVFEFRNGKFAEIETSLKGRFGWWQSVLAFDADKDGREELVLGNIGNNFYLQPDSTNPVKLWIQDFNANGQWEKILTRSINGKDLPVFTKKELTDQVPALKKQNLRHEQYANRSIQELFSKELLTKADQRTFNYSSSVIAWNLGGGNFSVAELPSQVQWSSVNAILAEDVNGDGQTDLLLGGNRIALLPQFGRLDASYGHVLLSIGKLGSRTWHYLSGPQAGFSYRGVTKGIVSIRNKNKSTVLLIPNNDQPKLFEYPFHEK</sequence>
<dbReference type="InterPro" id="IPR013517">
    <property type="entry name" value="FG-GAP"/>
</dbReference>
<dbReference type="Gene3D" id="2.130.10.130">
    <property type="entry name" value="Integrin alpha, N-terminal"/>
    <property type="match status" value="3"/>
</dbReference>
<keyword evidence="1" id="KW-0732">Signal</keyword>
<evidence type="ECO:0000256" key="1">
    <source>
        <dbReference type="ARBA" id="ARBA00022729"/>
    </source>
</evidence>
<evidence type="ECO:0000313" key="4">
    <source>
        <dbReference type="Proteomes" id="UP001200145"/>
    </source>
</evidence>
<dbReference type="PANTHER" id="PTHR16026:SF0">
    <property type="entry name" value="CARTILAGE ACIDIC PROTEIN 1"/>
    <property type="match status" value="1"/>
</dbReference>
<proteinExistence type="predicted"/>
<dbReference type="PANTHER" id="PTHR16026">
    <property type="entry name" value="CARTILAGE ACIDIC PROTEIN 1"/>
    <property type="match status" value="1"/>
</dbReference>
<comment type="caution">
    <text evidence="3">The sequence shown here is derived from an EMBL/GenBank/DDBJ whole genome shotgun (WGS) entry which is preliminary data.</text>
</comment>
<dbReference type="InterPro" id="IPR011519">
    <property type="entry name" value="UnbV_ASPIC"/>
</dbReference>
<dbReference type="InterPro" id="IPR027039">
    <property type="entry name" value="Crtac1"/>
</dbReference>
<name>A0ABS9BKG8_9BACT</name>
<keyword evidence="4" id="KW-1185">Reference proteome</keyword>
<reference evidence="3 4" key="1">
    <citation type="submission" date="2022-01" db="EMBL/GenBank/DDBJ databases">
        <title>Flavihumibacter sp. nov., isolated from sediment of a river.</title>
        <authorList>
            <person name="Liu H."/>
        </authorList>
    </citation>
    <scope>NUCLEOTIDE SEQUENCE [LARGE SCALE GENOMIC DNA]</scope>
    <source>
        <strain evidence="3 4">RY-1</strain>
    </source>
</reference>
<dbReference type="Proteomes" id="UP001200145">
    <property type="component" value="Unassembled WGS sequence"/>
</dbReference>
<gene>
    <name evidence="3" type="ORF">L0U88_16145</name>
</gene>
<dbReference type="InterPro" id="IPR028994">
    <property type="entry name" value="Integrin_alpha_N"/>
</dbReference>
<evidence type="ECO:0000313" key="3">
    <source>
        <dbReference type="EMBL" id="MCF1716173.1"/>
    </source>
</evidence>
<evidence type="ECO:0000259" key="2">
    <source>
        <dbReference type="Pfam" id="PF07593"/>
    </source>
</evidence>
<dbReference type="SUPFAM" id="SSF69318">
    <property type="entry name" value="Integrin alpha N-terminal domain"/>
    <property type="match status" value="3"/>
</dbReference>
<feature type="domain" description="ASPIC/UnbV" evidence="2">
    <location>
        <begin position="530"/>
        <end position="596"/>
    </location>
</feature>
<organism evidence="3 4">
    <name type="scientific">Flavihumibacter fluminis</name>
    <dbReference type="NCBI Taxonomy" id="2909236"/>
    <lineage>
        <taxon>Bacteria</taxon>
        <taxon>Pseudomonadati</taxon>
        <taxon>Bacteroidota</taxon>
        <taxon>Chitinophagia</taxon>
        <taxon>Chitinophagales</taxon>
        <taxon>Chitinophagaceae</taxon>
        <taxon>Flavihumibacter</taxon>
    </lineage>
</organism>
<dbReference type="PROSITE" id="PS51257">
    <property type="entry name" value="PROKAR_LIPOPROTEIN"/>
    <property type="match status" value="1"/>
</dbReference>
<dbReference type="Pfam" id="PF07593">
    <property type="entry name" value="UnbV_ASPIC"/>
    <property type="match status" value="1"/>
</dbReference>
<protein>
    <submittedName>
        <fullName evidence="3">VCBS repeat-containing protein</fullName>
    </submittedName>
</protein>